<feature type="domain" description="EF-hand" evidence="1">
    <location>
        <begin position="16"/>
        <end position="51"/>
    </location>
</feature>
<sequence>VMASRIGFLLPTDNAYQEHRLKVLFQVLDVNGDGGICVNDLTIGLKKLGVHQDRGRRHHSADFLQGGRCN</sequence>
<dbReference type="GO" id="GO:0005509">
    <property type="term" value="F:calcium ion binding"/>
    <property type="evidence" value="ECO:0007669"/>
    <property type="project" value="InterPro"/>
</dbReference>
<organism evidence="2 3">
    <name type="scientific">Labrus bergylta</name>
    <name type="common">ballan wrasse</name>
    <dbReference type="NCBI Taxonomy" id="56723"/>
    <lineage>
        <taxon>Eukaryota</taxon>
        <taxon>Metazoa</taxon>
        <taxon>Chordata</taxon>
        <taxon>Craniata</taxon>
        <taxon>Vertebrata</taxon>
        <taxon>Euteleostomi</taxon>
        <taxon>Actinopterygii</taxon>
        <taxon>Neopterygii</taxon>
        <taxon>Teleostei</taxon>
        <taxon>Neoteleostei</taxon>
        <taxon>Acanthomorphata</taxon>
        <taxon>Eupercaria</taxon>
        <taxon>Labriformes</taxon>
        <taxon>Labridae</taxon>
        <taxon>Labrus</taxon>
    </lineage>
</organism>
<accession>A0A3Q3MYF8</accession>
<dbReference type="Proteomes" id="UP000261660">
    <property type="component" value="Unplaced"/>
</dbReference>
<dbReference type="Ensembl" id="ENSLBET00000027697.1">
    <property type="protein sequence ID" value="ENSLBEP00000026400.1"/>
    <property type="gene ID" value="ENSLBEG00000020105.1"/>
</dbReference>
<dbReference type="STRING" id="56723.ENSLBEP00000026400"/>
<dbReference type="SUPFAM" id="SSF47473">
    <property type="entry name" value="EF-hand"/>
    <property type="match status" value="1"/>
</dbReference>
<name>A0A3Q3MYF8_9LABR</name>
<dbReference type="GeneTree" id="ENSGT00940000177772"/>
<dbReference type="InParanoid" id="A0A3Q3MYF8"/>
<keyword evidence="3" id="KW-1185">Reference proteome</keyword>
<reference evidence="2" key="2">
    <citation type="submission" date="2025-09" db="UniProtKB">
        <authorList>
            <consortium name="Ensembl"/>
        </authorList>
    </citation>
    <scope>IDENTIFICATION</scope>
</reference>
<dbReference type="AlphaFoldDB" id="A0A3Q3MYF8"/>
<protein>
    <recommendedName>
        <fullName evidence="1">EF-hand domain-containing protein</fullName>
    </recommendedName>
</protein>
<dbReference type="InterPro" id="IPR011992">
    <property type="entry name" value="EF-hand-dom_pair"/>
</dbReference>
<dbReference type="PROSITE" id="PS50222">
    <property type="entry name" value="EF_HAND_2"/>
    <property type="match status" value="1"/>
</dbReference>
<evidence type="ECO:0000259" key="1">
    <source>
        <dbReference type="PROSITE" id="PS50222"/>
    </source>
</evidence>
<proteinExistence type="predicted"/>
<evidence type="ECO:0000313" key="3">
    <source>
        <dbReference type="Proteomes" id="UP000261660"/>
    </source>
</evidence>
<dbReference type="InterPro" id="IPR002048">
    <property type="entry name" value="EF_hand_dom"/>
</dbReference>
<reference evidence="2" key="1">
    <citation type="submission" date="2025-08" db="UniProtKB">
        <authorList>
            <consortium name="Ensembl"/>
        </authorList>
    </citation>
    <scope>IDENTIFICATION</scope>
</reference>
<evidence type="ECO:0000313" key="2">
    <source>
        <dbReference type="Ensembl" id="ENSLBEP00000026400.1"/>
    </source>
</evidence>
<dbReference type="Gene3D" id="1.10.238.10">
    <property type="entry name" value="EF-hand"/>
    <property type="match status" value="1"/>
</dbReference>